<dbReference type="Proteomes" id="UP000887577">
    <property type="component" value="Unplaced"/>
</dbReference>
<dbReference type="AlphaFoldDB" id="A0A914YG03"/>
<protein>
    <submittedName>
        <fullName evidence="2">Nucleotidyltransferase</fullName>
    </submittedName>
</protein>
<dbReference type="InterPro" id="IPR043519">
    <property type="entry name" value="NT_sf"/>
</dbReference>
<name>A0A914YG03_9BILA</name>
<keyword evidence="1" id="KW-1185">Reference proteome</keyword>
<organism evidence="1 2">
    <name type="scientific">Panagrolaimus superbus</name>
    <dbReference type="NCBI Taxonomy" id="310955"/>
    <lineage>
        <taxon>Eukaryota</taxon>
        <taxon>Metazoa</taxon>
        <taxon>Ecdysozoa</taxon>
        <taxon>Nematoda</taxon>
        <taxon>Chromadorea</taxon>
        <taxon>Rhabditida</taxon>
        <taxon>Tylenchina</taxon>
        <taxon>Panagrolaimomorpha</taxon>
        <taxon>Panagrolaimoidea</taxon>
        <taxon>Panagrolaimidae</taxon>
        <taxon>Panagrolaimus</taxon>
    </lineage>
</organism>
<dbReference type="SUPFAM" id="SSF81301">
    <property type="entry name" value="Nucleotidyltransferase"/>
    <property type="match status" value="1"/>
</dbReference>
<evidence type="ECO:0000313" key="1">
    <source>
        <dbReference type="Proteomes" id="UP000887577"/>
    </source>
</evidence>
<reference evidence="2" key="1">
    <citation type="submission" date="2022-11" db="UniProtKB">
        <authorList>
            <consortium name="WormBaseParasite"/>
        </authorList>
    </citation>
    <scope>IDENTIFICATION</scope>
</reference>
<evidence type="ECO:0000313" key="2">
    <source>
        <dbReference type="WBParaSite" id="PSU_v2.g17695.t1"/>
    </source>
</evidence>
<dbReference type="Gene3D" id="3.30.460.10">
    <property type="entry name" value="Beta Polymerase, domain 2"/>
    <property type="match status" value="1"/>
</dbReference>
<sequence>MGTVKPVPPMNLEDLKAKGHHPLFFVKPVQTSVEGMKTIAGYRRKNPEAFEKFDRDILAYVNSRENVQSESLIAAKDKALKMILDVLPKYRNATLHFCGSTRNGCGLQDADADMCWAIPVKVEIESDVPYPMDFQNNFNPKSYLVSY</sequence>
<proteinExistence type="predicted"/>
<dbReference type="WBParaSite" id="PSU_v2.g17695.t1">
    <property type="protein sequence ID" value="PSU_v2.g17695.t1"/>
    <property type="gene ID" value="PSU_v2.g17695"/>
</dbReference>
<accession>A0A914YG03</accession>